<feature type="compositionally biased region" description="Low complexity" evidence="1">
    <location>
        <begin position="401"/>
        <end position="423"/>
    </location>
</feature>
<evidence type="ECO:0000313" key="3">
    <source>
        <dbReference type="Proteomes" id="UP001165063"/>
    </source>
</evidence>
<proteinExistence type="predicted"/>
<evidence type="ECO:0000256" key="1">
    <source>
        <dbReference type="SAM" id="MobiDB-lite"/>
    </source>
</evidence>
<dbReference type="OrthoDB" id="416253at2759"/>
<protein>
    <submittedName>
        <fullName evidence="2">Unnamed protein product</fullName>
    </submittedName>
</protein>
<dbReference type="AlphaFoldDB" id="A0A9W6Z2G0"/>
<feature type="region of interest" description="Disordered" evidence="1">
    <location>
        <begin position="401"/>
        <end position="425"/>
    </location>
</feature>
<sequence length="495" mass="55421">MVASKMREIISVSRKTARGLKQTLEDIAEQLIANHRQRQLSLQPVPVRIPHGAPTHPLLNPGGARNYSTMLSKRLFSTRVNPNYFKSQINANSSNNFFNFKKINVSTMSRNVLYQTQPFRFAAGGATKRAGAQVGRSLGRGGYPSGLFSHFPQHNARMFSTYGPNVTSQAVHNLTQSLRAGFIKGGSLAQHLGKSHIGSMNTNPNVVAQDIKLSRTDSEASNLYSEGCFVEFTIPSSYDVDAFTDASVCQSEFSEFSAFQEEETETETSVYRRHHHNRSNRRQYQLQNGLADYSNRRSQVTHKERFLMDDEIFADFRQRHLKQIRALMDQAILRETIWKEIETLRDGIGAAVTERFHRHGDVVYRFYYADCETIKMESHLDDLSITHGTVVPWCDSSLASSGTPMSRRSSSSVNSTSLPLGSSESWCPMQSTDSFDEILSPSESLSSASENETDDGDFSFYYANEPVLSNTSTIPHVHIESVSSVNSENIVIATH</sequence>
<name>A0A9W6Z2G0_AMBMO</name>
<reference evidence="2" key="1">
    <citation type="submission" date="2023-04" db="EMBL/GenBank/DDBJ databases">
        <title>Ambrosiozyma monospora NBRC 1965.</title>
        <authorList>
            <person name="Ichikawa N."/>
            <person name="Sato H."/>
            <person name="Tonouchi N."/>
        </authorList>
    </citation>
    <scope>NUCLEOTIDE SEQUENCE</scope>
    <source>
        <strain evidence="2">NBRC 1965</strain>
    </source>
</reference>
<dbReference type="Proteomes" id="UP001165063">
    <property type="component" value="Unassembled WGS sequence"/>
</dbReference>
<accession>A0A9W6Z2G0</accession>
<keyword evidence="3" id="KW-1185">Reference proteome</keyword>
<dbReference type="EMBL" id="BSXU01003847">
    <property type="protein sequence ID" value="GMG40479.1"/>
    <property type="molecule type" value="Genomic_DNA"/>
</dbReference>
<gene>
    <name evidence="2" type="ORF">Amon01_000622300</name>
</gene>
<organism evidence="2 3">
    <name type="scientific">Ambrosiozyma monospora</name>
    <name type="common">Yeast</name>
    <name type="synonym">Endomycopsis monosporus</name>
    <dbReference type="NCBI Taxonomy" id="43982"/>
    <lineage>
        <taxon>Eukaryota</taxon>
        <taxon>Fungi</taxon>
        <taxon>Dikarya</taxon>
        <taxon>Ascomycota</taxon>
        <taxon>Saccharomycotina</taxon>
        <taxon>Pichiomycetes</taxon>
        <taxon>Pichiales</taxon>
        <taxon>Pichiaceae</taxon>
        <taxon>Ambrosiozyma</taxon>
    </lineage>
</organism>
<evidence type="ECO:0000313" key="2">
    <source>
        <dbReference type="EMBL" id="GMG40479.1"/>
    </source>
</evidence>
<comment type="caution">
    <text evidence="2">The sequence shown here is derived from an EMBL/GenBank/DDBJ whole genome shotgun (WGS) entry which is preliminary data.</text>
</comment>